<keyword evidence="1" id="KW-0732">Signal</keyword>
<dbReference type="PANTHER" id="PTHR32018">
    <property type="entry name" value="RHAMNOGALACTURONATE LYASE FAMILY PROTEIN"/>
    <property type="match status" value="1"/>
</dbReference>
<dbReference type="Gene3D" id="2.60.120.260">
    <property type="entry name" value="Galactose-binding domain-like"/>
    <property type="match status" value="1"/>
</dbReference>
<dbReference type="GO" id="GO:0030246">
    <property type="term" value="F:carbohydrate binding"/>
    <property type="evidence" value="ECO:0007669"/>
    <property type="project" value="InterPro"/>
</dbReference>
<proteinExistence type="predicted"/>
<sequence length="798" mass="89764">MEMAIKREYSRCRVYWFFMVSMMILMVTAGSVQVATAAGVRFRMLGRHVEMDNGIVTVTLLNPEGSVSGIRFNGIDNLMLLNANETDRGYWDLVWINKQEEGGVFDIIEGTEFRVIRNDEEQVELSFTRTWNSSLAGTRVPLNIDKRFVMLRDSPGFYSYAIYDRPRGWPGFRLSQTRLTFKLRPDKFQFAVVDDTRHKLMPMPEDLKFPRGTTLAYKEATLLKNPTNPALKGTVSGRQVPTFGGEQRLERAWVDLQRPPTGFWLITPSQEFRSGGPLKQELTSHTGPTTLAVFQSSHNAGDPLEPNFQKGEPWKKVYGPVFFYLNRAQRGVGAPPPYPSLWDDAKRQASQEVGKWPYSFPASPDFQQANQRGAVHGRLLVRDKYLNGGAAVPAASAHIGLAQPGVAGSWQTECKGYQFWTRAGSDGSFSIRNVRTGTYNLYAFVPGYMGDYRYSASITIIPGGNISLREGQGDLVFEPPRNGPTLWEIGIPDRQALEFFVPDPNRQFFNPFLNTSTNDRIRQYGLWDRYSEVYPSGDPVYVVGRSDYRRDWFFAHVNRRTADEKCVASTRQIKFTALNGRVRPGNYTIWFAIASFHYANIQIRLNNPSGRPILSRSLGGGGNTIARHGLHGLEQFFSATFQSSLLLPGVNTLFITQTKTDGPFLGFHYDYIRLEGPPMNYIEVPFLARKDLDAMVRRMEREAFSVDGGEQQHHGGAQLLRVPVLAADNRGGDLAGVEAGQRVRARVPVAGGPDRRPRPPRLTRRIRRGVLEPAGAAGRLPLLHGRPHHPPPRAPHLQ</sequence>
<dbReference type="InterPro" id="IPR051850">
    <property type="entry name" value="Polysacch_Lyase_4"/>
</dbReference>
<evidence type="ECO:0000256" key="1">
    <source>
        <dbReference type="ARBA" id="ARBA00022729"/>
    </source>
</evidence>
<organism evidence="5 6">
    <name type="scientific">Aristolochia fimbriata</name>
    <name type="common">White veined hardy Dutchman's pipe vine</name>
    <dbReference type="NCBI Taxonomy" id="158543"/>
    <lineage>
        <taxon>Eukaryota</taxon>
        <taxon>Viridiplantae</taxon>
        <taxon>Streptophyta</taxon>
        <taxon>Embryophyta</taxon>
        <taxon>Tracheophyta</taxon>
        <taxon>Spermatophyta</taxon>
        <taxon>Magnoliopsida</taxon>
        <taxon>Magnoliidae</taxon>
        <taxon>Piperales</taxon>
        <taxon>Aristolochiaceae</taxon>
        <taxon>Aristolochia</taxon>
    </lineage>
</organism>
<dbReference type="Proteomes" id="UP000825729">
    <property type="component" value="Unassembled WGS sequence"/>
</dbReference>
<dbReference type="Gene3D" id="2.60.40.1120">
    <property type="entry name" value="Carboxypeptidase-like, regulatory domain"/>
    <property type="match status" value="1"/>
</dbReference>
<dbReference type="InterPro" id="IPR029413">
    <property type="entry name" value="RG-lyase_II"/>
</dbReference>
<dbReference type="InterPro" id="IPR013784">
    <property type="entry name" value="Carb-bd-like_fold"/>
</dbReference>
<dbReference type="CDD" id="cd10316">
    <property type="entry name" value="RGL4_M"/>
    <property type="match status" value="1"/>
</dbReference>
<dbReference type="Pfam" id="PF14683">
    <property type="entry name" value="CBM-like"/>
    <property type="match status" value="1"/>
</dbReference>
<evidence type="ECO:0000256" key="2">
    <source>
        <dbReference type="SAM" id="MobiDB-lite"/>
    </source>
</evidence>
<feature type="region of interest" description="Disordered" evidence="2">
    <location>
        <begin position="748"/>
        <end position="798"/>
    </location>
</feature>
<evidence type="ECO:0000259" key="3">
    <source>
        <dbReference type="Pfam" id="PF14683"/>
    </source>
</evidence>
<gene>
    <name evidence="5" type="ORF">H6P81_000243</name>
</gene>
<dbReference type="Pfam" id="PF14686">
    <property type="entry name" value="fn3_3"/>
    <property type="match status" value="1"/>
</dbReference>
<feature type="domain" description="Rhamnogalacturonan lyase" evidence="4">
    <location>
        <begin position="396"/>
        <end position="467"/>
    </location>
</feature>
<comment type="caution">
    <text evidence="5">The sequence shown here is derived from an EMBL/GenBank/DDBJ whole genome shotgun (WGS) entry which is preliminary data.</text>
</comment>
<evidence type="ECO:0008006" key="7">
    <source>
        <dbReference type="Google" id="ProtNLM"/>
    </source>
</evidence>
<evidence type="ECO:0000313" key="5">
    <source>
        <dbReference type="EMBL" id="KAG9455735.1"/>
    </source>
</evidence>
<reference evidence="5 6" key="1">
    <citation type="submission" date="2021-07" db="EMBL/GenBank/DDBJ databases">
        <title>The Aristolochia fimbriata genome: insights into angiosperm evolution, floral development and chemical biosynthesis.</title>
        <authorList>
            <person name="Jiao Y."/>
        </authorList>
    </citation>
    <scope>NUCLEOTIDE SEQUENCE [LARGE SCALE GENOMIC DNA]</scope>
    <source>
        <strain evidence="5">IBCAS-2021</strain>
        <tissue evidence="5">Leaf</tissue>
    </source>
</reference>
<dbReference type="InterPro" id="IPR029411">
    <property type="entry name" value="RG-lyase_III"/>
</dbReference>
<feature type="domain" description="Rhamnogalacturonan lyase" evidence="3">
    <location>
        <begin position="485"/>
        <end position="674"/>
    </location>
</feature>
<feature type="compositionally biased region" description="Basic residues" evidence="2">
    <location>
        <begin position="758"/>
        <end position="768"/>
    </location>
</feature>
<dbReference type="SUPFAM" id="SSF49785">
    <property type="entry name" value="Galactose-binding domain-like"/>
    <property type="match status" value="1"/>
</dbReference>
<evidence type="ECO:0000313" key="6">
    <source>
        <dbReference type="Proteomes" id="UP000825729"/>
    </source>
</evidence>
<dbReference type="CDD" id="cd10317">
    <property type="entry name" value="RGL4_C"/>
    <property type="match status" value="1"/>
</dbReference>
<dbReference type="SUPFAM" id="SSF49452">
    <property type="entry name" value="Starch-binding domain-like"/>
    <property type="match status" value="1"/>
</dbReference>
<dbReference type="InterPro" id="IPR008979">
    <property type="entry name" value="Galactose-bd-like_sf"/>
</dbReference>
<accession>A0AAV7F3J7</accession>
<evidence type="ECO:0000259" key="4">
    <source>
        <dbReference type="Pfam" id="PF14686"/>
    </source>
</evidence>
<dbReference type="CDD" id="cd10320">
    <property type="entry name" value="RGL4_N"/>
    <property type="match status" value="1"/>
</dbReference>
<protein>
    <recommendedName>
        <fullName evidence="7">Rhamnogalacturonan endolyase</fullName>
    </recommendedName>
</protein>
<keyword evidence="6" id="KW-1185">Reference proteome</keyword>
<dbReference type="AlphaFoldDB" id="A0AAV7F3J7"/>
<dbReference type="EMBL" id="JAINDJ010000002">
    <property type="protein sequence ID" value="KAG9455735.1"/>
    <property type="molecule type" value="Genomic_DNA"/>
</dbReference>
<dbReference type="Pfam" id="PF06045">
    <property type="entry name" value="Rhamnogal_lyase"/>
    <property type="match status" value="1"/>
</dbReference>
<name>A0AAV7F3J7_ARIFI</name>
<dbReference type="PANTHER" id="PTHR32018:SF2">
    <property type="entry name" value="OS11G0134100 PROTEIN"/>
    <property type="match status" value="1"/>
</dbReference>
<dbReference type="InterPro" id="IPR010325">
    <property type="entry name" value="Rhamnogal_lyase"/>
</dbReference>